<dbReference type="Gene3D" id="3.30.43.10">
    <property type="entry name" value="Uridine Diphospho-n-acetylenolpyruvylglucosamine Reductase, domain 2"/>
    <property type="match status" value="1"/>
</dbReference>
<accession>A0A510UN63</accession>
<dbReference type="InterPro" id="IPR003170">
    <property type="entry name" value="MurB"/>
</dbReference>
<dbReference type="Pfam" id="PF02873">
    <property type="entry name" value="MurB_C"/>
    <property type="match status" value="1"/>
</dbReference>
<evidence type="ECO:0000256" key="17">
    <source>
        <dbReference type="ARBA" id="ARBA00023316"/>
    </source>
</evidence>
<gene>
    <name evidence="20 22" type="primary">murB</name>
    <name evidence="22" type="ORF">AFI02nite_41480</name>
</gene>
<evidence type="ECO:0000256" key="11">
    <source>
        <dbReference type="ARBA" id="ARBA00022827"/>
    </source>
</evidence>
<dbReference type="EMBL" id="BJTZ01000067">
    <property type="protein sequence ID" value="GEK16112.1"/>
    <property type="molecule type" value="Genomic_DNA"/>
</dbReference>
<evidence type="ECO:0000256" key="5">
    <source>
        <dbReference type="ARBA" id="ARBA00010485"/>
    </source>
</evidence>
<evidence type="ECO:0000256" key="13">
    <source>
        <dbReference type="ARBA" id="ARBA00022960"/>
    </source>
</evidence>
<reference evidence="22 23" key="1">
    <citation type="submission" date="2019-07" db="EMBL/GenBank/DDBJ databases">
        <title>Whole genome shotgun sequence of Aliivibrio fischeri NBRC 101058.</title>
        <authorList>
            <person name="Hosoyama A."/>
            <person name="Uohara A."/>
            <person name="Ohji S."/>
            <person name="Ichikawa N."/>
        </authorList>
    </citation>
    <scope>NUCLEOTIDE SEQUENCE [LARGE SCALE GENOMIC DNA]</scope>
    <source>
        <strain evidence="22 23">NBRC 101058</strain>
    </source>
</reference>
<dbReference type="AlphaFoldDB" id="A0A510UN63"/>
<dbReference type="NCBIfam" id="NF000755">
    <property type="entry name" value="PRK00046.1"/>
    <property type="match status" value="1"/>
</dbReference>
<evidence type="ECO:0000256" key="7">
    <source>
        <dbReference type="ARBA" id="ARBA00015188"/>
    </source>
</evidence>
<dbReference type="GO" id="GO:0051301">
    <property type="term" value="P:cell division"/>
    <property type="evidence" value="ECO:0007669"/>
    <property type="project" value="UniProtKB-KW"/>
</dbReference>
<evidence type="ECO:0000256" key="8">
    <source>
        <dbReference type="ARBA" id="ARBA00022490"/>
    </source>
</evidence>
<dbReference type="UniPathway" id="UPA00219"/>
<dbReference type="Proteomes" id="UP000321787">
    <property type="component" value="Unassembled WGS sequence"/>
</dbReference>
<feature type="active site" evidence="20">
    <location>
        <position position="163"/>
    </location>
</feature>
<dbReference type="Gene3D" id="3.30.465.10">
    <property type="match status" value="1"/>
</dbReference>
<evidence type="ECO:0000256" key="20">
    <source>
        <dbReference type="HAMAP-Rule" id="MF_00037"/>
    </source>
</evidence>
<evidence type="ECO:0000313" key="22">
    <source>
        <dbReference type="EMBL" id="GEK16112.1"/>
    </source>
</evidence>
<keyword evidence="8 20" id="KW-0963">Cytoplasm</keyword>
<evidence type="ECO:0000313" key="23">
    <source>
        <dbReference type="Proteomes" id="UP000321787"/>
    </source>
</evidence>
<evidence type="ECO:0000256" key="4">
    <source>
        <dbReference type="ARBA" id="ARBA00004752"/>
    </source>
</evidence>
<name>A0A510UN63_ALIFS</name>
<dbReference type="GO" id="GO:0008762">
    <property type="term" value="F:UDP-N-acetylmuramate dehydrogenase activity"/>
    <property type="evidence" value="ECO:0007669"/>
    <property type="project" value="UniProtKB-UniRule"/>
</dbReference>
<keyword evidence="13 20" id="KW-0133">Cell shape</keyword>
<evidence type="ECO:0000256" key="9">
    <source>
        <dbReference type="ARBA" id="ARBA00022618"/>
    </source>
</evidence>
<evidence type="ECO:0000256" key="15">
    <source>
        <dbReference type="ARBA" id="ARBA00023002"/>
    </source>
</evidence>
<evidence type="ECO:0000256" key="3">
    <source>
        <dbReference type="ARBA" id="ARBA00004496"/>
    </source>
</evidence>
<comment type="function">
    <text evidence="2 20">Cell wall formation.</text>
</comment>
<comment type="subcellular location">
    <subcellularLocation>
        <location evidence="3 20">Cytoplasm</location>
    </subcellularLocation>
</comment>
<comment type="pathway">
    <text evidence="4 20">Cell wall biogenesis; peptidoglycan biosynthesis.</text>
</comment>
<keyword evidence="9 20" id="KW-0132">Cell division</keyword>
<dbReference type="Gene3D" id="3.90.78.10">
    <property type="entry name" value="UDP-N-acetylenolpyruvoylglucosamine reductase, C-terminal domain"/>
    <property type="match status" value="1"/>
</dbReference>
<dbReference type="PROSITE" id="PS51387">
    <property type="entry name" value="FAD_PCMH"/>
    <property type="match status" value="1"/>
</dbReference>
<comment type="cofactor">
    <cofactor evidence="1 20">
        <name>FAD</name>
        <dbReference type="ChEBI" id="CHEBI:57692"/>
    </cofactor>
</comment>
<dbReference type="EC" id="1.3.1.98" evidence="6 20"/>
<dbReference type="Pfam" id="PF01565">
    <property type="entry name" value="FAD_binding_4"/>
    <property type="match status" value="1"/>
</dbReference>
<feature type="active site" evidence="20">
    <location>
        <position position="328"/>
    </location>
</feature>
<sequence length="349" mass="39163">MQILLNKTLKPYNSFSVNESADLIIQADSIEDLIDIWSDKKYTGMIKLPLGRGSNTLFCNHFNGVVVLNRLFGKSVTETDTDYLLKVSSGEDWPELVEWCVDNGFAGIENLAMIPGCAGSAPIQNIGAYGLELKDICESVEYLDLETLQIKTLKNSECLFGYRESVFKHELKDRCIITAITLRLNKQWQPVLAYGPLSDLRNSKTTPKNVFDKICEIRSKKLPDPNVIGNAGSFFKNPVISEEHYLALCETYPNLPAYDVTEGKKIAAGWLIDNAGLKGFKINGAQVHQDQALVLINTGTATSEDILELANHVKNIVLDMYDIELEHEVRFYLNGEESFLSELFDERTH</sequence>
<dbReference type="InterPro" id="IPR036635">
    <property type="entry name" value="MurB_C_sf"/>
</dbReference>
<evidence type="ECO:0000256" key="18">
    <source>
        <dbReference type="ARBA" id="ARBA00031026"/>
    </source>
</evidence>
<dbReference type="HAMAP" id="MF_00037">
    <property type="entry name" value="MurB"/>
    <property type="match status" value="1"/>
</dbReference>
<dbReference type="GO" id="GO:0008360">
    <property type="term" value="P:regulation of cell shape"/>
    <property type="evidence" value="ECO:0007669"/>
    <property type="project" value="UniProtKB-KW"/>
</dbReference>
<dbReference type="NCBIfam" id="TIGR00179">
    <property type="entry name" value="murB"/>
    <property type="match status" value="1"/>
</dbReference>
<evidence type="ECO:0000256" key="2">
    <source>
        <dbReference type="ARBA" id="ARBA00003921"/>
    </source>
</evidence>
<dbReference type="GO" id="GO:0005829">
    <property type="term" value="C:cytosol"/>
    <property type="evidence" value="ECO:0007669"/>
    <property type="project" value="TreeGrafter"/>
</dbReference>
<dbReference type="PANTHER" id="PTHR21071">
    <property type="entry name" value="UDP-N-ACETYLENOLPYRUVOYLGLUCOSAMINE REDUCTASE"/>
    <property type="match status" value="1"/>
</dbReference>
<dbReference type="RefSeq" id="WP_146866847.1">
    <property type="nucleotide sequence ID" value="NZ_BJTZ01000067.1"/>
</dbReference>
<feature type="domain" description="FAD-binding PCMH-type" evidence="21">
    <location>
        <begin position="17"/>
        <end position="187"/>
    </location>
</feature>
<keyword evidence="10 20" id="KW-0285">Flavoprotein</keyword>
<comment type="similarity">
    <text evidence="5 20">Belongs to the MurB family.</text>
</comment>
<dbReference type="InterPro" id="IPR016167">
    <property type="entry name" value="FAD-bd_PCMH_sub1"/>
</dbReference>
<dbReference type="PANTHER" id="PTHR21071:SF4">
    <property type="entry name" value="UDP-N-ACETYLENOLPYRUVOYLGLUCOSAMINE REDUCTASE"/>
    <property type="match status" value="1"/>
</dbReference>
<keyword evidence="12 20" id="KW-0521">NADP</keyword>
<keyword evidence="11 20" id="KW-0274">FAD</keyword>
<dbReference type="SUPFAM" id="SSF56176">
    <property type="entry name" value="FAD-binding/transporter-associated domain-like"/>
    <property type="match status" value="1"/>
</dbReference>
<proteinExistence type="inferred from homology"/>
<evidence type="ECO:0000256" key="1">
    <source>
        <dbReference type="ARBA" id="ARBA00001974"/>
    </source>
</evidence>
<dbReference type="InterPro" id="IPR006094">
    <property type="entry name" value="Oxid_FAD_bind_N"/>
</dbReference>
<dbReference type="InterPro" id="IPR016169">
    <property type="entry name" value="FAD-bd_PCMH_sub2"/>
</dbReference>
<dbReference type="GO" id="GO:0071555">
    <property type="term" value="P:cell wall organization"/>
    <property type="evidence" value="ECO:0007669"/>
    <property type="project" value="UniProtKB-KW"/>
</dbReference>
<protein>
    <recommendedName>
        <fullName evidence="7 20">UDP-N-acetylenolpyruvoylglucosamine reductase</fullName>
        <ecNumber evidence="6 20">1.3.1.98</ecNumber>
    </recommendedName>
    <alternativeName>
        <fullName evidence="18 20">UDP-N-acetylmuramate dehydrogenase</fullName>
    </alternativeName>
</protein>
<feature type="active site" description="Proton donor" evidence="20">
    <location>
        <position position="233"/>
    </location>
</feature>
<dbReference type="SUPFAM" id="SSF56194">
    <property type="entry name" value="Uridine diphospho-N-Acetylenolpyruvylglucosamine reductase, MurB, C-terminal domain"/>
    <property type="match status" value="1"/>
</dbReference>
<organism evidence="22 23">
    <name type="scientific">Aliivibrio fischeri</name>
    <name type="common">Vibrio fischeri</name>
    <dbReference type="NCBI Taxonomy" id="668"/>
    <lineage>
        <taxon>Bacteria</taxon>
        <taxon>Pseudomonadati</taxon>
        <taxon>Pseudomonadota</taxon>
        <taxon>Gammaproteobacteria</taxon>
        <taxon>Vibrionales</taxon>
        <taxon>Vibrionaceae</taxon>
        <taxon>Aliivibrio</taxon>
    </lineage>
</organism>
<dbReference type="GO" id="GO:0071949">
    <property type="term" value="F:FAD binding"/>
    <property type="evidence" value="ECO:0007669"/>
    <property type="project" value="InterPro"/>
</dbReference>
<dbReference type="InterPro" id="IPR016166">
    <property type="entry name" value="FAD-bd_PCMH"/>
</dbReference>
<evidence type="ECO:0000259" key="21">
    <source>
        <dbReference type="PROSITE" id="PS51387"/>
    </source>
</evidence>
<comment type="caution">
    <text evidence="22">The sequence shown here is derived from an EMBL/GenBank/DDBJ whole genome shotgun (WGS) entry which is preliminary data.</text>
</comment>
<dbReference type="GO" id="GO:0009252">
    <property type="term" value="P:peptidoglycan biosynthetic process"/>
    <property type="evidence" value="ECO:0007669"/>
    <property type="project" value="UniProtKB-UniRule"/>
</dbReference>
<evidence type="ECO:0000256" key="12">
    <source>
        <dbReference type="ARBA" id="ARBA00022857"/>
    </source>
</evidence>
<evidence type="ECO:0000256" key="14">
    <source>
        <dbReference type="ARBA" id="ARBA00022984"/>
    </source>
</evidence>
<keyword evidence="15 20" id="KW-0560">Oxidoreductase</keyword>
<dbReference type="InterPro" id="IPR036318">
    <property type="entry name" value="FAD-bd_PCMH-like_sf"/>
</dbReference>
<evidence type="ECO:0000256" key="10">
    <source>
        <dbReference type="ARBA" id="ARBA00022630"/>
    </source>
</evidence>
<dbReference type="InterPro" id="IPR011601">
    <property type="entry name" value="MurB_C"/>
</dbReference>
<evidence type="ECO:0000256" key="6">
    <source>
        <dbReference type="ARBA" id="ARBA00012518"/>
    </source>
</evidence>
<evidence type="ECO:0000256" key="16">
    <source>
        <dbReference type="ARBA" id="ARBA00023306"/>
    </source>
</evidence>
<keyword evidence="16 20" id="KW-0131">Cell cycle</keyword>
<keyword evidence="14 20" id="KW-0573">Peptidoglycan synthesis</keyword>
<keyword evidence="17 20" id="KW-0961">Cell wall biogenesis/degradation</keyword>
<evidence type="ECO:0000256" key="19">
    <source>
        <dbReference type="ARBA" id="ARBA00048914"/>
    </source>
</evidence>
<comment type="catalytic activity">
    <reaction evidence="19 20">
        <text>UDP-N-acetyl-alpha-D-muramate + NADP(+) = UDP-N-acetyl-3-O-(1-carboxyvinyl)-alpha-D-glucosamine + NADPH + H(+)</text>
        <dbReference type="Rhea" id="RHEA:12248"/>
        <dbReference type="ChEBI" id="CHEBI:15378"/>
        <dbReference type="ChEBI" id="CHEBI:57783"/>
        <dbReference type="ChEBI" id="CHEBI:58349"/>
        <dbReference type="ChEBI" id="CHEBI:68483"/>
        <dbReference type="ChEBI" id="CHEBI:70757"/>
        <dbReference type="EC" id="1.3.1.98"/>
    </reaction>
</comment>